<accession>A0A9N7YXR2</accession>
<feature type="compositionally biased region" description="Basic and acidic residues" evidence="1">
    <location>
        <begin position="148"/>
        <end position="158"/>
    </location>
</feature>
<evidence type="ECO:0000313" key="3">
    <source>
        <dbReference type="Proteomes" id="UP001153269"/>
    </source>
</evidence>
<evidence type="ECO:0000313" key="2">
    <source>
        <dbReference type="EMBL" id="CAB1441881.1"/>
    </source>
</evidence>
<protein>
    <submittedName>
        <fullName evidence="2">Uncharacterized protein</fullName>
    </submittedName>
</protein>
<feature type="region of interest" description="Disordered" evidence="1">
    <location>
        <begin position="123"/>
        <end position="176"/>
    </location>
</feature>
<keyword evidence="3" id="KW-1185">Reference proteome</keyword>
<dbReference type="EMBL" id="CADEAL010002735">
    <property type="protein sequence ID" value="CAB1441881.1"/>
    <property type="molecule type" value="Genomic_DNA"/>
</dbReference>
<dbReference type="Proteomes" id="UP001153269">
    <property type="component" value="Unassembled WGS sequence"/>
</dbReference>
<sequence>MHISAAVAHKVVIVLADNQTSSSSAAVVHCLFFLSHLSLPPSSSSSFSSLSPSSAASHLQWLSSLIFQSRDQESNALIASDHQLSPSSERSPPLTVCVPRDITNAGLERPLTCPLLSFLSSSSSSSSSSSPSRRLETHQRVLSSAERASGDLKKETQRGFDLSVSSSGLYRSDEQM</sequence>
<evidence type="ECO:0000256" key="1">
    <source>
        <dbReference type="SAM" id="MobiDB-lite"/>
    </source>
</evidence>
<comment type="caution">
    <text evidence="2">The sequence shown here is derived from an EMBL/GenBank/DDBJ whole genome shotgun (WGS) entry which is preliminary data.</text>
</comment>
<reference evidence="2" key="1">
    <citation type="submission" date="2020-03" db="EMBL/GenBank/DDBJ databases">
        <authorList>
            <person name="Weist P."/>
        </authorList>
    </citation>
    <scope>NUCLEOTIDE SEQUENCE</scope>
</reference>
<dbReference type="AlphaFoldDB" id="A0A9N7YXR2"/>
<feature type="compositionally biased region" description="Low complexity" evidence="1">
    <location>
        <begin position="123"/>
        <end position="132"/>
    </location>
</feature>
<organism evidence="2 3">
    <name type="scientific">Pleuronectes platessa</name>
    <name type="common">European plaice</name>
    <dbReference type="NCBI Taxonomy" id="8262"/>
    <lineage>
        <taxon>Eukaryota</taxon>
        <taxon>Metazoa</taxon>
        <taxon>Chordata</taxon>
        <taxon>Craniata</taxon>
        <taxon>Vertebrata</taxon>
        <taxon>Euteleostomi</taxon>
        <taxon>Actinopterygii</taxon>
        <taxon>Neopterygii</taxon>
        <taxon>Teleostei</taxon>
        <taxon>Neoteleostei</taxon>
        <taxon>Acanthomorphata</taxon>
        <taxon>Carangaria</taxon>
        <taxon>Pleuronectiformes</taxon>
        <taxon>Pleuronectoidei</taxon>
        <taxon>Pleuronectidae</taxon>
        <taxon>Pleuronectes</taxon>
    </lineage>
</organism>
<proteinExistence type="predicted"/>
<name>A0A9N7YXR2_PLEPL</name>
<gene>
    <name evidence="2" type="ORF">PLEPLA_LOCUS29605</name>
</gene>